<name>A0ABV3P812_9ACTN</name>
<dbReference type="InterPro" id="IPR031304">
    <property type="entry name" value="SLT_2"/>
</dbReference>
<reference evidence="4 5" key="1">
    <citation type="submission" date="2024-07" db="EMBL/GenBank/DDBJ databases">
        <authorList>
            <person name="Thanompreechachai J."/>
            <person name="Duangmal K."/>
        </authorList>
    </citation>
    <scope>NUCLEOTIDE SEQUENCE [LARGE SCALE GENOMIC DNA]</scope>
    <source>
        <strain evidence="4 5">KCTC 19886</strain>
    </source>
</reference>
<evidence type="ECO:0000256" key="2">
    <source>
        <dbReference type="SAM" id="SignalP"/>
    </source>
</evidence>
<gene>
    <name evidence="4" type="ORF">AB1207_13530</name>
</gene>
<keyword evidence="1" id="KW-0175">Coiled coil</keyword>
<dbReference type="Pfam" id="PF13406">
    <property type="entry name" value="SLT_2"/>
    <property type="match status" value="1"/>
</dbReference>
<dbReference type="SUPFAM" id="SSF53955">
    <property type="entry name" value="Lysozyme-like"/>
    <property type="match status" value="1"/>
</dbReference>
<dbReference type="EMBL" id="JBFNQN010000008">
    <property type="protein sequence ID" value="MEW9265773.1"/>
    <property type="molecule type" value="Genomic_DNA"/>
</dbReference>
<feature type="domain" description="Transglycosylase SLT" evidence="3">
    <location>
        <begin position="270"/>
        <end position="361"/>
    </location>
</feature>
<feature type="signal peptide" evidence="2">
    <location>
        <begin position="1"/>
        <end position="32"/>
    </location>
</feature>
<dbReference type="CDD" id="cd13399">
    <property type="entry name" value="Slt35-like"/>
    <property type="match status" value="1"/>
</dbReference>
<dbReference type="Proteomes" id="UP001555826">
    <property type="component" value="Unassembled WGS sequence"/>
</dbReference>
<proteinExistence type="predicted"/>
<sequence>MTTRAPARVRTAALLLAAASGAGLLAAGPASADPGRTAAQARADAAAAVSAAQAAGSAVARAQDELTRSTAAVGSAVSQSVQAQVEADRSAAQAEREKAAATARVRSLYMDGALGAGTAGARRGLALLSSAVSGGDPAVAERAFAAVRRTDRERVAQQEAGASAARQRALDAQSGATAAVATMRDVAAQVSRADDALRLAQSRVEALQGEAARLQAAEDAAAALAAAQAAAASLNASAAGRAATVHARGVPADYAGLYVRGAATCPGMRPELLAAVGQVESGHGVNTGPSSAGAVGPMQFMPATFAAYAVDGDGDGDVDAQDPADAVFTAAAYLCANGAGKGREAEASAVFRYNHADWYVQMVQRVADELAAQGFGS</sequence>
<protein>
    <submittedName>
        <fullName evidence="4">Lytic transglycosylase domain-containing protein</fullName>
    </submittedName>
</protein>
<dbReference type="InterPro" id="IPR023346">
    <property type="entry name" value="Lysozyme-like_dom_sf"/>
</dbReference>
<keyword evidence="5" id="KW-1185">Reference proteome</keyword>
<feature type="coiled-coil region" evidence="1">
    <location>
        <begin position="190"/>
        <end position="217"/>
    </location>
</feature>
<dbReference type="Gene3D" id="1.10.530.10">
    <property type="match status" value="1"/>
</dbReference>
<keyword evidence="2" id="KW-0732">Signal</keyword>
<evidence type="ECO:0000259" key="3">
    <source>
        <dbReference type="Pfam" id="PF13406"/>
    </source>
</evidence>
<evidence type="ECO:0000313" key="4">
    <source>
        <dbReference type="EMBL" id="MEW9265773.1"/>
    </source>
</evidence>
<organism evidence="4 5">
    <name type="scientific">Kineococcus endophyticus</name>
    <dbReference type="NCBI Taxonomy" id="1181883"/>
    <lineage>
        <taxon>Bacteria</taxon>
        <taxon>Bacillati</taxon>
        <taxon>Actinomycetota</taxon>
        <taxon>Actinomycetes</taxon>
        <taxon>Kineosporiales</taxon>
        <taxon>Kineosporiaceae</taxon>
        <taxon>Kineococcus</taxon>
    </lineage>
</organism>
<comment type="caution">
    <text evidence="4">The sequence shown here is derived from an EMBL/GenBank/DDBJ whole genome shotgun (WGS) entry which is preliminary data.</text>
</comment>
<accession>A0ABV3P812</accession>
<evidence type="ECO:0000256" key="1">
    <source>
        <dbReference type="SAM" id="Coils"/>
    </source>
</evidence>
<evidence type="ECO:0000313" key="5">
    <source>
        <dbReference type="Proteomes" id="UP001555826"/>
    </source>
</evidence>
<feature type="chain" id="PRO_5046711342" evidence="2">
    <location>
        <begin position="33"/>
        <end position="377"/>
    </location>
</feature>